<sequence length="127" mass="14022">MKSDYEEVEDLDVRHLEKMDYKQELHRGFSSFMSFAFCFTSTSVVVSIALSFDYTLKTGGSGVAVWSWMIGSFFTILVAYSLAEICSVYPHAGSVYHWSGQLATAASAPLISNFCGWLSFVGNVTGK</sequence>
<evidence type="ECO:0000256" key="4">
    <source>
        <dbReference type="ARBA" id="ARBA00022989"/>
    </source>
</evidence>
<reference evidence="7" key="1">
    <citation type="submission" date="2021-02" db="EMBL/GenBank/DDBJ databases">
        <authorList>
            <person name="Nowell W R."/>
        </authorList>
    </citation>
    <scope>NUCLEOTIDE SEQUENCE</scope>
</reference>
<dbReference type="PANTHER" id="PTHR45649">
    <property type="entry name" value="AMINO-ACID PERMEASE BAT1"/>
    <property type="match status" value="1"/>
</dbReference>
<dbReference type="GO" id="GO:0022857">
    <property type="term" value="F:transmembrane transporter activity"/>
    <property type="evidence" value="ECO:0007669"/>
    <property type="project" value="UniProtKB-ARBA"/>
</dbReference>
<dbReference type="EMBL" id="CAJNON010000195">
    <property type="protein sequence ID" value="CAF1090395.1"/>
    <property type="molecule type" value="Genomic_DNA"/>
</dbReference>
<keyword evidence="3 6" id="KW-0812">Transmembrane</keyword>
<dbReference type="Proteomes" id="UP000663891">
    <property type="component" value="Unassembled WGS sequence"/>
</dbReference>
<proteinExistence type="predicted"/>
<evidence type="ECO:0000313" key="7">
    <source>
        <dbReference type="EMBL" id="CAF1090395.1"/>
    </source>
</evidence>
<accession>A0A814NB72</accession>
<name>A0A814NB72_9BILA</name>
<keyword evidence="4 6" id="KW-1133">Transmembrane helix</keyword>
<evidence type="ECO:0000313" key="8">
    <source>
        <dbReference type="EMBL" id="CAF3695550.1"/>
    </source>
</evidence>
<protein>
    <submittedName>
        <fullName evidence="7">Uncharacterized protein</fullName>
    </submittedName>
</protein>
<keyword evidence="2" id="KW-0813">Transport</keyword>
<evidence type="ECO:0000256" key="5">
    <source>
        <dbReference type="ARBA" id="ARBA00023136"/>
    </source>
</evidence>
<feature type="transmembrane region" description="Helical" evidence="6">
    <location>
        <begin position="64"/>
        <end position="83"/>
    </location>
</feature>
<comment type="caution">
    <text evidence="7">The sequence shown here is derived from an EMBL/GenBank/DDBJ whole genome shotgun (WGS) entry which is preliminary data.</text>
</comment>
<dbReference type="AlphaFoldDB" id="A0A814NB72"/>
<dbReference type="Gene3D" id="1.20.1740.10">
    <property type="entry name" value="Amino acid/polyamine transporter I"/>
    <property type="match status" value="1"/>
</dbReference>
<comment type="subcellular location">
    <subcellularLocation>
        <location evidence="1">Membrane</location>
        <topology evidence="1">Multi-pass membrane protein</topology>
    </subcellularLocation>
</comment>
<feature type="transmembrane region" description="Helical" evidence="6">
    <location>
        <begin position="28"/>
        <end position="52"/>
    </location>
</feature>
<dbReference type="PANTHER" id="PTHR45649:SF26">
    <property type="entry name" value="OS04G0435100 PROTEIN"/>
    <property type="match status" value="1"/>
</dbReference>
<organism evidence="7 9">
    <name type="scientific">Adineta steineri</name>
    <dbReference type="NCBI Taxonomy" id="433720"/>
    <lineage>
        <taxon>Eukaryota</taxon>
        <taxon>Metazoa</taxon>
        <taxon>Spiralia</taxon>
        <taxon>Gnathifera</taxon>
        <taxon>Rotifera</taxon>
        <taxon>Eurotatoria</taxon>
        <taxon>Bdelloidea</taxon>
        <taxon>Adinetida</taxon>
        <taxon>Adinetidae</taxon>
        <taxon>Adineta</taxon>
    </lineage>
</organism>
<evidence type="ECO:0000256" key="1">
    <source>
        <dbReference type="ARBA" id="ARBA00004141"/>
    </source>
</evidence>
<gene>
    <name evidence="8" type="ORF">OKA104_LOCUS12122</name>
    <name evidence="7" type="ORF">VCS650_LOCUS19523</name>
</gene>
<evidence type="ECO:0000256" key="2">
    <source>
        <dbReference type="ARBA" id="ARBA00022448"/>
    </source>
</evidence>
<evidence type="ECO:0000256" key="3">
    <source>
        <dbReference type="ARBA" id="ARBA00022692"/>
    </source>
</evidence>
<evidence type="ECO:0000313" key="9">
    <source>
        <dbReference type="Proteomes" id="UP000663891"/>
    </source>
</evidence>
<dbReference type="Proteomes" id="UP000663881">
    <property type="component" value="Unassembled WGS sequence"/>
</dbReference>
<dbReference type="GO" id="GO:0016020">
    <property type="term" value="C:membrane"/>
    <property type="evidence" value="ECO:0007669"/>
    <property type="project" value="UniProtKB-SubCell"/>
</dbReference>
<evidence type="ECO:0000256" key="6">
    <source>
        <dbReference type="SAM" id="Phobius"/>
    </source>
</evidence>
<dbReference type="EMBL" id="CAJOAY010000576">
    <property type="protein sequence ID" value="CAF3695550.1"/>
    <property type="molecule type" value="Genomic_DNA"/>
</dbReference>
<dbReference type="OrthoDB" id="3257095at2759"/>
<keyword evidence="5 6" id="KW-0472">Membrane</keyword>